<dbReference type="PANTHER" id="PTHR13604:SF0">
    <property type="entry name" value="ABASIC SITE PROCESSING PROTEIN HMCES"/>
    <property type="match status" value="1"/>
</dbReference>
<evidence type="ECO:0000256" key="2">
    <source>
        <dbReference type="ARBA" id="ARBA00022670"/>
    </source>
</evidence>
<dbReference type="EMBL" id="CP006643">
    <property type="protein sequence ID" value="AGX02017.1"/>
    <property type="molecule type" value="Genomic_DNA"/>
</dbReference>
<evidence type="ECO:0000256" key="8">
    <source>
        <dbReference type="RuleBase" id="RU364100"/>
    </source>
</evidence>
<dbReference type="AlphaFoldDB" id="U5L5R0"/>
<dbReference type="EC" id="3.4.-.-" evidence="8"/>
<reference evidence="9 10" key="1">
    <citation type="submission" date="2013-07" db="EMBL/GenBank/DDBJ databases">
        <title>Complete genome sequence of Bacillus infantis NRRL B-14911 that has potential to induce cardiac disease by antigenic mimicry.</title>
        <authorList>
            <person name="Massilamany C."/>
            <person name="Smith T.P.L."/>
            <person name="Loy J.D."/>
            <person name="Barletta R."/>
            <person name="Reddy J."/>
        </authorList>
    </citation>
    <scope>NUCLEOTIDE SEQUENCE [LARGE SCALE GENOMIC DNA]</scope>
    <source>
        <strain evidence="9 10">NRRL B-14911</strain>
    </source>
</reference>
<dbReference type="GO" id="GO:0003697">
    <property type="term" value="F:single-stranded DNA binding"/>
    <property type="evidence" value="ECO:0007669"/>
    <property type="project" value="InterPro"/>
</dbReference>
<keyword evidence="7" id="KW-0456">Lyase</keyword>
<evidence type="ECO:0000256" key="7">
    <source>
        <dbReference type="ARBA" id="ARBA00023239"/>
    </source>
</evidence>
<evidence type="ECO:0000256" key="6">
    <source>
        <dbReference type="ARBA" id="ARBA00023125"/>
    </source>
</evidence>
<sequence length="243" mass="27578">MLALEQFPGQKEIQTESGMIFLCGRFTLTEGIHELQSQLNFSFEGEISPRYNIAPSQNILAVAAGKGGRQAAELRWGLIPFWAKDPKIGYKMINARSEGIESKPSFRDAFKQRRCLILADGFYEWKKTADGKQPYRFILKEGRPFAFAGLWERWEGPDAPVFSCTIITTEPNSVTEEVHDRMPVILKSSDYDTWLNPREKDLGKLKELLVPYPAEEMESYPVSTLVNSPKNELAELISPLNSQ</sequence>
<keyword evidence="5" id="KW-0190">Covalent protein-DNA linkage</keyword>
<comment type="similarity">
    <text evidence="1 8">Belongs to the SOS response-associated peptidase family.</text>
</comment>
<evidence type="ECO:0000256" key="3">
    <source>
        <dbReference type="ARBA" id="ARBA00022763"/>
    </source>
</evidence>
<dbReference type="SUPFAM" id="SSF143081">
    <property type="entry name" value="BB1717-like"/>
    <property type="match status" value="1"/>
</dbReference>
<dbReference type="PANTHER" id="PTHR13604">
    <property type="entry name" value="DC12-RELATED"/>
    <property type="match status" value="1"/>
</dbReference>
<dbReference type="GO" id="GO:0006508">
    <property type="term" value="P:proteolysis"/>
    <property type="evidence" value="ECO:0007669"/>
    <property type="project" value="UniProtKB-KW"/>
</dbReference>
<accession>U5L5R0</accession>
<dbReference type="GO" id="GO:0008233">
    <property type="term" value="F:peptidase activity"/>
    <property type="evidence" value="ECO:0007669"/>
    <property type="project" value="UniProtKB-KW"/>
</dbReference>
<keyword evidence="6" id="KW-0238">DNA-binding</keyword>
<name>U5L5R0_9BACI</name>
<keyword evidence="10" id="KW-1185">Reference proteome</keyword>
<keyword evidence="3" id="KW-0227">DNA damage</keyword>
<dbReference type="Proteomes" id="UP000017805">
    <property type="component" value="Chromosome"/>
</dbReference>
<protein>
    <recommendedName>
        <fullName evidence="8">Abasic site processing protein</fullName>
        <ecNumber evidence="8">3.4.-.-</ecNumber>
    </recommendedName>
</protein>
<dbReference type="Pfam" id="PF02586">
    <property type="entry name" value="SRAP"/>
    <property type="match status" value="1"/>
</dbReference>
<evidence type="ECO:0000313" key="9">
    <source>
        <dbReference type="EMBL" id="AGX02017.1"/>
    </source>
</evidence>
<gene>
    <name evidence="9" type="ORF">N288_15555</name>
</gene>
<dbReference type="STRING" id="1367477.N288_15555"/>
<evidence type="ECO:0000256" key="5">
    <source>
        <dbReference type="ARBA" id="ARBA00023124"/>
    </source>
</evidence>
<keyword evidence="2 8" id="KW-0645">Protease</keyword>
<keyword evidence="4 8" id="KW-0378">Hydrolase</keyword>
<proteinExistence type="inferred from homology"/>
<dbReference type="InterPro" id="IPR036590">
    <property type="entry name" value="SRAP-like"/>
</dbReference>
<dbReference type="KEGG" id="bif:N288_15555"/>
<dbReference type="GO" id="GO:0016829">
    <property type="term" value="F:lyase activity"/>
    <property type="evidence" value="ECO:0007669"/>
    <property type="project" value="UniProtKB-KW"/>
</dbReference>
<evidence type="ECO:0000256" key="1">
    <source>
        <dbReference type="ARBA" id="ARBA00008136"/>
    </source>
</evidence>
<evidence type="ECO:0000313" key="10">
    <source>
        <dbReference type="Proteomes" id="UP000017805"/>
    </source>
</evidence>
<dbReference type="PATRIC" id="fig|1367477.3.peg.3093"/>
<dbReference type="Gene3D" id="3.90.1680.10">
    <property type="entry name" value="SOS response associated peptidase-like"/>
    <property type="match status" value="1"/>
</dbReference>
<dbReference type="InterPro" id="IPR003738">
    <property type="entry name" value="SRAP"/>
</dbReference>
<dbReference type="HOGENOM" id="CLU_035990_6_2_9"/>
<evidence type="ECO:0000256" key="4">
    <source>
        <dbReference type="ARBA" id="ARBA00022801"/>
    </source>
</evidence>
<organism evidence="9 10">
    <name type="scientific">Bacillus infantis NRRL B-14911</name>
    <dbReference type="NCBI Taxonomy" id="1367477"/>
    <lineage>
        <taxon>Bacteria</taxon>
        <taxon>Bacillati</taxon>
        <taxon>Bacillota</taxon>
        <taxon>Bacilli</taxon>
        <taxon>Bacillales</taxon>
        <taxon>Bacillaceae</taxon>
        <taxon>Bacillus</taxon>
    </lineage>
</organism>
<dbReference type="GO" id="GO:0106300">
    <property type="term" value="P:protein-DNA covalent cross-linking repair"/>
    <property type="evidence" value="ECO:0007669"/>
    <property type="project" value="InterPro"/>
</dbReference>